<name>A0A644ZCN2_9ZZZZ</name>
<dbReference type="AlphaFoldDB" id="A0A644ZCN2"/>
<dbReference type="SUPFAM" id="SSF63829">
    <property type="entry name" value="Calcium-dependent phosphotriesterase"/>
    <property type="match status" value="1"/>
</dbReference>
<organism evidence="1">
    <name type="scientific">bioreactor metagenome</name>
    <dbReference type="NCBI Taxonomy" id="1076179"/>
    <lineage>
        <taxon>unclassified sequences</taxon>
        <taxon>metagenomes</taxon>
        <taxon>ecological metagenomes</taxon>
    </lineage>
</organism>
<evidence type="ECO:0000313" key="1">
    <source>
        <dbReference type="EMBL" id="MPM37641.1"/>
    </source>
</evidence>
<accession>A0A644ZCN2</accession>
<dbReference type="EMBL" id="VSSQ01008018">
    <property type="protein sequence ID" value="MPM37641.1"/>
    <property type="molecule type" value="Genomic_DNA"/>
</dbReference>
<proteinExistence type="predicted"/>
<reference evidence="1" key="1">
    <citation type="submission" date="2019-08" db="EMBL/GenBank/DDBJ databases">
        <authorList>
            <person name="Kucharzyk K."/>
            <person name="Murdoch R.W."/>
            <person name="Higgins S."/>
            <person name="Loffler F."/>
        </authorList>
    </citation>
    <scope>NUCLEOTIDE SEQUENCE</scope>
</reference>
<comment type="caution">
    <text evidence="1">The sequence shown here is derived from an EMBL/GenBank/DDBJ whole genome shotgun (WGS) entry which is preliminary data.</text>
</comment>
<gene>
    <name evidence="1" type="ORF">SDC9_84259</name>
</gene>
<sequence>MANRADGQTADSAARLESLQESLYWLDKAGDYGTSDDYNTLRTRVQTGIDDLQGIIRINMVPALPDALSSKTNITQIVATNTDFYALDSTTGQVLRFFASGSAYEQDTAFKCGPSENAVVKDIGPVVDMLAISSDNQYGSTLLAVDAGGNLDYCVPGDSGYIVSLQAPDMGWGAIKSITMYQNFLYVLDISGNAVYRFEGSKLMFSDKPTLFFDEKIPSLTNAIDIEIVGYELYILRSNGEMVECTYSPIKDMKSTECDDPALYLDTRSGQTKDVTSFPEANFILMRLTQSPDSSIYLLDDKGDTVFHLSYARSLQRVLHPRISEGEDVNGLSPTAFSISSGRMVFMAYKNELFYGQMP</sequence>
<protein>
    <submittedName>
        <fullName evidence="1">Uncharacterized protein</fullName>
    </submittedName>
</protein>